<dbReference type="InterPro" id="IPR012726">
    <property type="entry name" value="ThiH"/>
</dbReference>
<dbReference type="Proteomes" id="UP000698963">
    <property type="component" value="Unassembled WGS sequence"/>
</dbReference>
<protein>
    <submittedName>
        <fullName evidence="8">2-iminoacetate synthase ThiH</fullName>
    </submittedName>
</protein>
<evidence type="ECO:0000256" key="1">
    <source>
        <dbReference type="ARBA" id="ARBA00001966"/>
    </source>
</evidence>
<dbReference type="SFLD" id="SFLDS00029">
    <property type="entry name" value="Radical_SAM"/>
    <property type="match status" value="1"/>
</dbReference>
<evidence type="ECO:0000256" key="5">
    <source>
        <dbReference type="ARBA" id="ARBA00023004"/>
    </source>
</evidence>
<dbReference type="CDD" id="cd01335">
    <property type="entry name" value="Radical_SAM"/>
    <property type="match status" value="1"/>
</dbReference>
<dbReference type="SFLD" id="SFLDF00301">
    <property type="entry name" value="2-iminoacetate_synthase_(ThiH)"/>
    <property type="match status" value="1"/>
</dbReference>
<gene>
    <name evidence="8" type="primary">thiH</name>
    <name evidence="8" type="ORF">K8W16_04290</name>
</gene>
<dbReference type="EMBL" id="DYZA01000078">
    <property type="protein sequence ID" value="HJD96849.1"/>
    <property type="molecule type" value="Genomic_DNA"/>
</dbReference>
<evidence type="ECO:0000259" key="7">
    <source>
        <dbReference type="PROSITE" id="PS51918"/>
    </source>
</evidence>
<keyword evidence="4" id="KW-0479">Metal-binding</keyword>
<name>A0A921AVG8_9BACT</name>
<evidence type="ECO:0000256" key="3">
    <source>
        <dbReference type="ARBA" id="ARBA00022691"/>
    </source>
</evidence>
<dbReference type="Gene3D" id="3.20.20.70">
    <property type="entry name" value="Aldolase class I"/>
    <property type="match status" value="1"/>
</dbReference>
<reference evidence="8" key="1">
    <citation type="journal article" date="2021" name="PeerJ">
        <title>Extensive microbial diversity within the chicken gut microbiome revealed by metagenomics and culture.</title>
        <authorList>
            <person name="Gilroy R."/>
            <person name="Ravi A."/>
            <person name="Getino M."/>
            <person name="Pursley I."/>
            <person name="Horton D.L."/>
            <person name="Alikhan N.F."/>
            <person name="Baker D."/>
            <person name="Gharbi K."/>
            <person name="Hall N."/>
            <person name="Watson M."/>
            <person name="Adriaenssens E.M."/>
            <person name="Foster-Nyarko E."/>
            <person name="Jarju S."/>
            <person name="Secka A."/>
            <person name="Antonio M."/>
            <person name="Oren A."/>
            <person name="Chaudhuri R.R."/>
            <person name="La Ragione R."/>
            <person name="Hildebrand F."/>
            <person name="Pallen M.J."/>
        </authorList>
    </citation>
    <scope>NUCLEOTIDE SEQUENCE</scope>
    <source>
        <strain evidence="8">ChiGjej2B2-19336</strain>
    </source>
</reference>
<keyword evidence="5" id="KW-0408">Iron</keyword>
<comment type="caution">
    <text evidence="8">The sequence shown here is derived from an EMBL/GenBank/DDBJ whole genome shotgun (WGS) entry which is preliminary data.</text>
</comment>
<dbReference type="Pfam" id="PF04055">
    <property type="entry name" value="Radical_SAM"/>
    <property type="match status" value="1"/>
</dbReference>
<dbReference type="PROSITE" id="PS51918">
    <property type="entry name" value="RADICAL_SAM"/>
    <property type="match status" value="1"/>
</dbReference>
<evidence type="ECO:0000256" key="2">
    <source>
        <dbReference type="ARBA" id="ARBA00022485"/>
    </source>
</evidence>
<dbReference type="SFLD" id="SFLDG01060">
    <property type="entry name" value="BATS_domain_containing"/>
    <property type="match status" value="1"/>
</dbReference>
<reference evidence="8" key="2">
    <citation type="submission" date="2021-09" db="EMBL/GenBank/DDBJ databases">
        <authorList>
            <person name="Gilroy R."/>
        </authorList>
    </citation>
    <scope>NUCLEOTIDE SEQUENCE</scope>
    <source>
        <strain evidence="8">ChiGjej2B2-19336</strain>
    </source>
</reference>
<organism evidence="8 9">
    <name type="scientific">Mailhella massiliensis</name>
    <dbReference type="NCBI Taxonomy" id="1903261"/>
    <lineage>
        <taxon>Bacteria</taxon>
        <taxon>Pseudomonadati</taxon>
        <taxon>Thermodesulfobacteriota</taxon>
        <taxon>Desulfovibrionia</taxon>
        <taxon>Desulfovibrionales</taxon>
        <taxon>Desulfovibrionaceae</taxon>
        <taxon>Mailhella</taxon>
    </lineage>
</organism>
<dbReference type="PANTHER" id="PTHR43583:SF1">
    <property type="entry name" value="2-IMINOACETATE SYNTHASE"/>
    <property type="match status" value="1"/>
</dbReference>
<sequence>MTHPVLEDHFAPGEAHFDECLGEWPRERRAALASAATERDVLAALEKDVLRPEDFMALLSPAAEPFLEQMARRSREITLRFFGRAVNIFSPLYISDICTNHCRYCGFNADNRQKRRHLSVDEAAAEAFALADAGISHILLLTGDARHIASPEYIAQVAERIKPRFASVSVEVYSLTLEEYRMLLRSGVDSMTMFQETYNRELYEWLHPAGPKHDFLWRLNTPARAAKAGLHGVGIGALLGLDEFIHDAFCTGLHAWWLQKHFPGVDVGLSVPRMCPHEGSFEVKHGVGDRQFVQYITALRCFLPRCGITVSSRESADMRNHIVPIGVTRVSAGVSTAVGGRVVEAENSGQFDISDHRSVPEMIRDLAALGYQAVAKDWEGCDF</sequence>
<evidence type="ECO:0000256" key="6">
    <source>
        <dbReference type="ARBA" id="ARBA00023014"/>
    </source>
</evidence>
<proteinExistence type="predicted"/>
<evidence type="ECO:0000313" key="8">
    <source>
        <dbReference type="EMBL" id="HJD96849.1"/>
    </source>
</evidence>
<dbReference type="InterPro" id="IPR007197">
    <property type="entry name" value="rSAM"/>
</dbReference>
<dbReference type="GO" id="GO:0051539">
    <property type="term" value="F:4 iron, 4 sulfur cluster binding"/>
    <property type="evidence" value="ECO:0007669"/>
    <property type="project" value="UniProtKB-KW"/>
</dbReference>
<dbReference type="NCBIfam" id="TIGR02351">
    <property type="entry name" value="thiH"/>
    <property type="match status" value="1"/>
</dbReference>
<dbReference type="InterPro" id="IPR034428">
    <property type="entry name" value="ThiH/NoCL/HydG-like"/>
</dbReference>
<dbReference type="SUPFAM" id="SSF102114">
    <property type="entry name" value="Radical SAM enzymes"/>
    <property type="match status" value="1"/>
</dbReference>
<dbReference type="AlphaFoldDB" id="A0A921AVG8"/>
<evidence type="ECO:0000256" key="4">
    <source>
        <dbReference type="ARBA" id="ARBA00022723"/>
    </source>
</evidence>
<dbReference type="SFLD" id="SFLDG01081">
    <property type="entry name" value="cleavage_of_the_Ca-Cb_bond_in"/>
    <property type="match status" value="1"/>
</dbReference>
<dbReference type="GO" id="GO:0005506">
    <property type="term" value="F:iron ion binding"/>
    <property type="evidence" value="ECO:0007669"/>
    <property type="project" value="InterPro"/>
</dbReference>
<keyword evidence="2" id="KW-0004">4Fe-4S</keyword>
<comment type="cofactor">
    <cofactor evidence="1">
        <name>[4Fe-4S] cluster</name>
        <dbReference type="ChEBI" id="CHEBI:49883"/>
    </cofactor>
</comment>
<dbReference type="GO" id="GO:0009228">
    <property type="term" value="P:thiamine biosynthetic process"/>
    <property type="evidence" value="ECO:0007669"/>
    <property type="project" value="InterPro"/>
</dbReference>
<dbReference type="GO" id="GO:0003824">
    <property type="term" value="F:catalytic activity"/>
    <property type="evidence" value="ECO:0007669"/>
    <property type="project" value="InterPro"/>
</dbReference>
<dbReference type="InterPro" id="IPR013785">
    <property type="entry name" value="Aldolase_TIM"/>
</dbReference>
<dbReference type="InterPro" id="IPR058240">
    <property type="entry name" value="rSAM_sf"/>
</dbReference>
<dbReference type="PANTHER" id="PTHR43583">
    <property type="entry name" value="2-IMINOACETATE SYNTHASE"/>
    <property type="match status" value="1"/>
</dbReference>
<keyword evidence="3" id="KW-0949">S-adenosyl-L-methionine</keyword>
<dbReference type="SMART" id="SM00876">
    <property type="entry name" value="BATS"/>
    <property type="match status" value="1"/>
</dbReference>
<feature type="domain" description="Radical SAM core" evidence="7">
    <location>
        <begin position="84"/>
        <end position="319"/>
    </location>
</feature>
<dbReference type="RefSeq" id="WP_304121432.1">
    <property type="nucleotide sequence ID" value="NZ_DYZA01000078.1"/>
</dbReference>
<dbReference type="InterPro" id="IPR010722">
    <property type="entry name" value="BATS_dom"/>
</dbReference>
<accession>A0A921AVG8</accession>
<dbReference type="Pfam" id="PF06968">
    <property type="entry name" value="BATS"/>
    <property type="match status" value="1"/>
</dbReference>
<keyword evidence="6" id="KW-0411">Iron-sulfur</keyword>
<evidence type="ECO:0000313" key="9">
    <source>
        <dbReference type="Proteomes" id="UP000698963"/>
    </source>
</evidence>